<dbReference type="AlphaFoldDB" id="A0A6C0HH18"/>
<name>A0A6C0HH18_9ZZZZ</name>
<evidence type="ECO:0000313" key="1">
    <source>
        <dbReference type="EMBL" id="QHT79928.1"/>
    </source>
</evidence>
<sequence>MPYKGKCFSTCRKRSEPECNHKLCRYNNGKQHQYCRLKHTYKMNAACEPELREPKGTPRTRKAAKKISIKDDVLPLSFEHPLQVEAEKLESPPERPTKEAIAEFRERVQKANATRKIGKFFKKHQNKRRAHFLKAVCSDADVCIAFGTEAAKIKKHFDNFDNFDLVSKPAKRIGGVSANGFVKDLTYEKDGYVANAILKSSASIFADNLLYEGLVGQYLNKIGKQFPAFVETYGIYHYNPLEPAYPEMRVFNETDQRVLKAGLTKIPVVHPVHLDLACKESKYMAVLIQHLNEAKPIQQFLNISDFIFYEILYVLYQVYMPLSRMAYQFTHYDLHYENVLLYEPVKGKYIQYHYHKTDLFGSGPSTVVSFKSRYIAKIIDYGRCFFDDKVANPGFTGSSQGIYTEACSAPRCISCGGEQGFQWLKYNPAKLAQNMFVSSQVHNVSHDLRLLYMIKFSVRAAIKASPALKPLMGELHDIIEKVEYGNGIKLDPYHAKLAKDPLKWVYYGTKENTKTGLPKKINNVMDASKELERLIESPWYKSRNEAKYGALTKLGDLHIYDDIRPMRFVPA</sequence>
<evidence type="ECO:0008006" key="2">
    <source>
        <dbReference type="Google" id="ProtNLM"/>
    </source>
</evidence>
<reference evidence="1" key="1">
    <citation type="journal article" date="2020" name="Nature">
        <title>Giant virus diversity and host interactions through global metagenomics.</title>
        <authorList>
            <person name="Schulz F."/>
            <person name="Roux S."/>
            <person name="Paez-Espino D."/>
            <person name="Jungbluth S."/>
            <person name="Walsh D.A."/>
            <person name="Denef V.J."/>
            <person name="McMahon K.D."/>
            <person name="Konstantinidis K.T."/>
            <person name="Eloe-Fadrosh E.A."/>
            <person name="Kyrpides N.C."/>
            <person name="Woyke T."/>
        </authorList>
    </citation>
    <scope>NUCLEOTIDE SEQUENCE</scope>
    <source>
        <strain evidence="1">GVMAG-M-3300023184-105</strain>
    </source>
</reference>
<protein>
    <recommendedName>
        <fullName evidence="2">Protein kinase domain-containing protein</fullName>
    </recommendedName>
</protein>
<dbReference type="EMBL" id="MN739957">
    <property type="protein sequence ID" value="QHT79928.1"/>
    <property type="molecule type" value="Genomic_DNA"/>
</dbReference>
<dbReference type="Gene3D" id="1.10.510.10">
    <property type="entry name" value="Transferase(Phosphotransferase) domain 1"/>
    <property type="match status" value="1"/>
</dbReference>
<accession>A0A6C0HH18</accession>
<proteinExistence type="predicted"/>
<organism evidence="1">
    <name type="scientific">viral metagenome</name>
    <dbReference type="NCBI Taxonomy" id="1070528"/>
    <lineage>
        <taxon>unclassified sequences</taxon>
        <taxon>metagenomes</taxon>
        <taxon>organismal metagenomes</taxon>
    </lineage>
</organism>